<dbReference type="PANTHER" id="PTHR24198">
    <property type="entry name" value="ANKYRIN REPEAT AND PROTEIN KINASE DOMAIN-CONTAINING PROTEIN"/>
    <property type="match status" value="1"/>
</dbReference>
<evidence type="ECO:0000256" key="2">
    <source>
        <dbReference type="ARBA" id="ARBA00023043"/>
    </source>
</evidence>
<name>A0A6S6M4Y2_9BACT</name>
<sequence>MQSLVRCLWCSVKIIGAFSMMTNCANSENSFNLRSPQYYFEDLQTLKLLTAAMSGDATAAKDYVTKGADPNDEGPLDSEYNRLRLLHYAIAAKKPAAVRILLDVGADPEMSVRGFGPAFLFVITHQDVEMMSLLLDHRPVKTLSSETLKDMMLVAATHNRSACLDLLLDRGAPIDYPDDADFTAMMRAMDAENYDMVESLLLRGASVHIETRCGMTPAYSVEFHLKKYKVGSPTYNKVLRLKELMQERGAVFPPPTPAEVRAKRGIKDDPSLYQH</sequence>
<dbReference type="InterPro" id="IPR002110">
    <property type="entry name" value="Ankyrin_rpt"/>
</dbReference>
<protein>
    <submittedName>
        <fullName evidence="5">Uncharacterized protein</fullName>
    </submittedName>
</protein>
<keyword evidence="4" id="KW-0732">Signal</keyword>
<evidence type="ECO:0000313" key="5">
    <source>
        <dbReference type="EMBL" id="BCG46415.1"/>
    </source>
</evidence>
<dbReference type="EMBL" id="AP023213">
    <property type="protein sequence ID" value="BCG46415.1"/>
    <property type="molecule type" value="Genomic_DNA"/>
</dbReference>
<feature type="region of interest" description="Disordered" evidence="3">
    <location>
        <begin position="254"/>
        <end position="275"/>
    </location>
</feature>
<feature type="chain" id="PRO_5028245648" evidence="4">
    <location>
        <begin position="26"/>
        <end position="275"/>
    </location>
</feature>
<feature type="signal peptide" evidence="4">
    <location>
        <begin position="1"/>
        <end position="25"/>
    </location>
</feature>
<organism evidence="5 6">
    <name type="scientific">Citrifermentans bremense</name>
    <dbReference type="NCBI Taxonomy" id="60035"/>
    <lineage>
        <taxon>Bacteria</taxon>
        <taxon>Pseudomonadati</taxon>
        <taxon>Thermodesulfobacteriota</taxon>
        <taxon>Desulfuromonadia</taxon>
        <taxon>Geobacterales</taxon>
        <taxon>Geobacteraceae</taxon>
        <taxon>Citrifermentans</taxon>
    </lineage>
</organism>
<dbReference type="PANTHER" id="PTHR24198:SF165">
    <property type="entry name" value="ANKYRIN REPEAT-CONTAINING PROTEIN-RELATED"/>
    <property type="match status" value="1"/>
</dbReference>
<evidence type="ECO:0000256" key="4">
    <source>
        <dbReference type="SAM" id="SignalP"/>
    </source>
</evidence>
<evidence type="ECO:0000313" key="6">
    <source>
        <dbReference type="Proteomes" id="UP000515472"/>
    </source>
</evidence>
<keyword evidence="2" id="KW-0040">ANK repeat</keyword>
<dbReference type="AlphaFoldDB" id="A0A6S6M4Y2"/>
<evidence type="ECO:0000256" key="1">
    <source>
        <dbReference type="ARBA" id="ARBA00022737"/>
    </source>
</evidence>
<proteinExistence type="predicted"/>
<dbReference type="SMART" id="SM00248">
    <property type="entry name" value="ANK"/>
    <property type="match status" value="4"/>
</dbReference>
<dbReference type="KEGG" id="gbn:GEOBRER4_11650"/>
<dbReference type="SUPFAM" id="SSF48403">
    <property type="entry name" value="Ankyrin repeat"/>
    <property type="match status" value="1"/>
</dbReference>
<evidence type="ECO:0000256" key="3">
    <source>
        <dbReference type="SAM" id="MobiDB-lite"/>
    </source>
</evidence>
<dbReference type="Gene3D" id="1.25.40.20">
    <property type="entry name" value="Ankyrin repeat-containing domain"/>
    <property type="match status" value="1"/>
</dbReference>
<reference evidence="5 6" key="1">
    <citation type="submission" date="2020-06" db="EMBL/GenBank/DDBJ databases">
        <title>Interaction of electrochemicaly active bacteria, Geobacter bremensis R4 on different carbon anode.</title>
        <authorList>
            <person name="Meng L."/>
            <person name="Yoshida N."/>
        </authorList>
    </citation>
    <scope>NUCLEOTIDE SEQUENCE [LARGE SCALE GENOMIC DNA]</scope>
    <source>
        <strain evidence="5 6">R4</strain>
    </source>
</reference>
<dbReference type="Pfam" id="PF12796">
    <property type="entry name" value="Ank_2"/>
    <property type="match status" value="1"/>
</dbReference>
<feature type="compositionally biased region" description="Basic and acidic residues" evidence="3">
    <location>
        <begin position="260"/>
        <end position="275"/>
    </location>
</feature>
<dbReference type="InterPro" id="IPR036770">
    <property type="entry name" value="Ankyrin_rpt-contain_sf"/>
</dbReference>
<gene>
    <name evidence="5" type="ORF">GEOBRER4_n1211</name>
</gene>
<accession>A0A6S6M4Y2</accession>
<keyword evidence="1" id="KW-0677">Repeat</keyword>
<dbReference type="Proteomes" id="UP000515472">
    <property type="component" value="Chromosome"/>
</dbReference>
<keyword evidence="6" id="KW-1185">Reference proteome</keyword>